<reference evidence="3" key="2">
    <citation type="submission" date="2020-09" db="EMBL/GenBank/DDBJ databases">
        <authorList>
            <person name="Sun Q."/>
            <person name="Zhou Y."/>
        </authorList>
    </citation>
    <scope>NUCLEOTIDE SEQUENCE</scope>
    <source>
        <strain evidence="3">CGMCC 1.15179</strain>
    </source>
</reference>
<dbReference type="InterPro" id="IPR041796">
    <property type="entry name" value="Mre11_N"/>
</dbReference>
<dbReference type="SUPFAM" id="SSF56300">
    <property type="entry name" value="Metallo-dependent phosphatases"/>
    <property type="match status" value="1"/>
</dbReference>
<feature type="domain" description="Calcineurin-like phosphoesterase" evidence="2">
    <location>
        <begin position="5"/>
        <end position="195"/>
    </location>
</feature>
<dbReference type="InterPro" id="IPR004843">
    <property type="entry name" value="Calcineurin-like_PHP"/>
</dbReference>
<dbReference type="InterPro" id="IPR029052">
    <property type="entry name" value="Metallo-depent_PP-like"/>
</dbReference>
<sequence>MKPVTFVHTADLHLDLPVQGWKGNEEQLLLRREEYRQTFSRIVGLTKEKEAQFLLIAGDFLEHEYVNRSTVQWVMEQLERIPDVQVLIAPGNHDPYRTDSFYRTVKWPDHVHIFSEKWETHSFSQYDLCLYGKGFADMEERESSLPENGQDGERRLMLVHGTLGHRKEASPYFPLSMEELAPLEMDYVALGHIHQAVTHRLANERKTVVRYPGSPEALRWKETGERTVTVGRLDTGGIRWEAVPVHTRRYEIYHIDVTGCETEEELLRRIGENIPADRREAYLRLIFQGRRPREIVYASDWLELRLRQQGFFYTECMDQSVPDFDVERLREADGVAGAFVRRMEARIEQANEEEKEMLQEALYKGLEALLTPEVVHK</sequence>
<gene>
    <name evidence="3" type="ORF">GCM10011571_12920</name>
</gene>
<protein>
    <recommendedName>
        <fullName evidence="2">Calcineurin-like phosphoesterase domain-containing protein</fullName>
    </recommendedName>
</protein>
<evidence type="ECO:0000313" key="4">
    <source>
        <dbReference type="Proteomes" id="UP000625210"/>
    </source>
</evidence>
<dbReference type="Proteomes" id="UP000625210">
    <property type="component" value="Unassembled WGS sequence"/>
</dbReference>
<evidence type="ECO:0000313" key="3">
    <source>
        <dbReference type="EMBL" id="GGE12952.1"/>
    </source>
</evidence>
<dbReference type="InterPro" id="IPR050535">
    <property type="entry name" value="DNA_Repair-Maintenance_Comp"/>
</dbReference>
<accession>A0A8J2YDQ7</accession>
<dbReference type="RefSeq" id="WP_188647094.1">
    <property type="nucleotide sequence ID" value="NZ_BMHQ01000004.1"/>
</dbReference>
<dbReference type="EMBL" id="BMHQ01000004">
    <property type="protein sequence ID" value="GGE12952.1"/>
    <property type="molecule type" value="Genomic_DNA"/>
</dbReference>
<evidence type="ECO:0000259" key="2">
    <source>
        <dbReference type="Pfam" id="PF00149"/>
    </source>
</evidence>
<dbReference type="Gene3D" id="3.60.21.10">
    <property type="match status" value="1"/>
</dbReference>
<comment type="caution">
    <text evidence="3">The sequence shown here is derived from an EMBL/GenBank/DDBJ whole genome shotgun (WGS) entry which is preliminary data.</text>
</comment>
<name>A0A8J2YDQ7_9BACL</name>
<dbReference type="PANTHER" id="PTHR30337:SF7">
    <property type="entry name" value="PHOSPHOESTERASE"/>
    <property type="match status" value="1"/>
</dbReference>
<reference evidence="3" key="1">
    <citation type="journal article" date="2014" name="Int. J. Syst. Evol. Microbiol.">
        <title>Complete genome sequence of Corynebacterium casei LMG S-19264T (=DSM 44701T), isolated from a smear-ripened cheese.</title>
        <authorList>
            <consortium name="US DOE Joint Genome Institute (JGI-PGF)"/>
            <person name="Walter F."/>
            <person name="Albersmeier A."/>
            <person name="Kalinowski J."/>
            <person name="Ruckert C."/>
        </authorList>
    </citation>
    <scope>NUCLEOTIDE SEQUENCE</scope>
    <source>
        <strain evidence="3">CGMCC 1.15179</strain>
    </source>
</reference>
<organism evidence="3 4">
    <name type="scientific">Marinithermofilum abyssi</name>
    <dbReference type="NCBI Taxonomy" id="1571185"/>
    <lineage>
        <taxon>Bacteria</taxon>
        <taxon>Bacillati</taxon>
        <taxon>Bacillota</taxon>
        <taxon>Bacilli</taxon>
        <taxon>Bacillales</taxon>
        <taxon>Thermoactinomycetaceae</taxon>
        <taxon>Marinithermofilum</taxon>
    </lineage>
</organism>
<dbReference type="AlphaFoldDB" id="A0A8J2YDQ7"/>
<keyword evidence="4" id="KW-1185">Reference proteome</keyword>
<evidence type="ECO:0000256" key="1">
    <source>
        <dbReference type="ARBA" id="ARBA00022801"/>
    </source>
</evidence>
<dbReference type="CDD" id="cd00840">
    <property type="entry name" value="MPP_Mre11_N"/>
    <property type="match status" value="1"/>
</dbReference>
<dbReference type="GO" id="GO:0016787">
    <property type="term" value="F:hydrolase activity"/>
    <property type="evidence" value="ECO:0007669"/>
    <property type="project" value="UniProtKB-KW"/>
</dbReference>
<dbReference type="Pfam" id="PF00149">
    <property type="entry name" value="Metallophos"/>
    <property type="match status" value="1"/>
</dbReference>
<dbReference type="PANTHER" id="PTHR30337">
    <property type="entry name" value="COMPONENT OF ATP-DEPENDENT DSDNA EXONUCLEASE"/>
    <property type="match status" value="1"/>
</dbReference>
<proteinExistence type="predicted"/>
<keyword evidence="1" id="KW-0378">Hydrolase</keyword>